<comment type="function">
    <text evidence="16">Catalyzes the phosphorylation of pantothenate (Pan), the first step in CoA biosynthesis.</text>
</comment>
<comment type="similarity">
    <text evidence="14 16">Belongs to the type III pantothenate kinase family.</text>
</comment>
<feature type="binding site" evidence="16">
    <location>
        <begin position="100"/>
        <end position="103"/>
    </location>
    <ligand>
        <name>substrate</name>
    </ligand>
</feature>
<dbReference type="InterPro" id="IPR043129">
    <property type="entry name" value="ATPase_NBD"/>
</dbReference>
<comment type="cofactor">
    <cofactor evidence="16">
        <name>NH4(+)</name>
        <dbReference type="ChEBI" id="CHEBI:28938"/>
    </cofactor>
    <cofactor evidence="16">
        <name>K(+)</name>
        <dbReference type="ChEBI" id="CHEBI:29103"/>
    </cofactor>
    <text evidence="16">A monovalent cation. Ammonium or potassium.</text>
</comment>
<evidence type="ECO:0000256" key="4">
    <source>
        <dbReference type="ARBA" id="ARBA00005225"/>
    </source>
</evidence>
<dbReference type="GO" id="GO:0015937">
    <property type="term" value="P:coenzyme A biosynthetic process"/>
    <property type="evidence" value="ECO:0007669"/>
    <property type="project" value="UniProtKB-UniRule"/>
</dbReference>
<comment type="cofactor">
    <cofactor evidence="2">
        <name>K(+)</name>
        <dbReference type="ChEBI" id="CHEBI:29103"/>
    </cofactor>
</comment>
<keyword evidence="12 16" id="KW-0630">Potassium</keyword>
<comment type="subcellular location">
    <subcellularLocation>
        <location evidence="3 16">Cytoplasm</location>
    </subcellularLocation>
</comment>
<evidence type="ECO:0000256" key="11">
    <source>
        <dbReference type="ARBA" id="ARBA00022840"/>
    </source>
</evidence>
<dbReference type="UniPathway" id="UPA00241">
    <property type="reaction ID" value="UER00352"/>
</dbReference>
<evidence type="ECO:0000256" key="5">
    <source>
        <dbReference type="ARBA" id="ARBA00011738"/>
    </source>
</evidence>
<dbReference type="Proteomes" id="UP000199636">
    <property type="component" value="Unassembled WGS sequence"/>
</dbReference>
<dbReference type="EC" id="2.7.1.33" evidence="6 16"/>
<dbReference type="EMBL" id="FNDS01000025">
    <property type="protein sequence ID" value="SDI77875.1"/>
    <property type="molecule type" value="Genomic_DNA"/>
</dbReference>
<dbReference type="GO" id="GO:0004594">
    <property type="term" value="F:pantothenate kinase activity"/>
    <property type="evidence" value="ECO:0007669"/>
    <property type="project" value="UniProtKB-UniRule"/>
</dbReference>
<dbReference type="PANTHER" id="PTHR34265">
    <property type="entry name" value="TYPE III PANTOTHENATE KINASE"/>
    <property type="match status" value="1"/>
</dbReference>
<dbReference type="NCBIfam" id="NF009857">
    <property type="entry name" value="PRK13322.1-2"/>
    <property type="match status" value="1"/>
</dbReference>
<sequence>MILELDCGNSLIKWRVIRTTDLKSVCAGVADSDAALLDQLTGAEGLALRHCRMVSVRSEQETAALVERLHGAFSVAVRVAEPAEELVGVVNGYREYKRLGLDRWLALVAGYKLSGGASLVLDLGTAVTSDLVDASGRHLGGYICPGMPLMRSQLRTHTRRIRYDDIAAREAIQTLSPGRETAEAVERGCLLMLRGFVREQYLLARELLGGDCAVFLTGGDAELVRDELPHAQVLPDLVFIGLAFACPFE</sequence>
<keyword evidence="10 16" id="KW-0418">Kinase</keyword>
<dbReference type="GO" id="GO:0005737">
    <property type="term" value="C:cytoplasm"/>
    <property type="evidence" value="ECO:0007669"/>
    <property type="project" value="UniProtKB-SubCell"/>
</dbReference>
<dbReference type="GO" id="GO:0046872">
    <property type="term" value="F:metal ion binding"/>
    <property type="evidence" value="ECO:0007669"/>
    <property type="project" value="UniProtKB-KW"/>
</dbReference>
<evidence type="ECO:0000256" key="15">
    <source>
        <dbReference type="ARBA" id="ARBA00040883"/>
    </source>
</evidence>
<dbReference type="STRING" id="428992.SAMN05216272_1256"/>
<feature type="binding site" evidence="16">
    <location>
        <position position="125"/>
    </location>
    <ligand>
        <name>ATP</name>
        <dbReference type="ChEBI" id="CHEBI:30616"/>
    </ligand>
</feature>
<keyword evidence="8 16" id="KW-0808">Transferase</keyword>
<dbReference type="SUPFAM" id="SSF53067">
    <property type="entry name" value="Actin-like ATPase domain"/>
    <property type="match status" value="2"/>
</dbReference>
<feature type="active site" description="Proton acceptor" evidence="16">
    <location>
        <position position="102"/>
    </location>
</feature>
<evidence type="ECO:0000256" key="10">
    <source>
        <dbReference type="ARBA" id="ARBA00022777"/>
    </source>
</evidence>
<proteinExistence type="inferred from homology"/>
<reference evidence="18" key="1">
    <citation type="submission" date="2016-10" db="EMBL/GenBank/DDBJ databases">
        <authorList>
            <person name="Varghese N."/>
            <person name="Submissions S."/>
        </authorList>
    </citation>
    <scope>NUCLEOTIDE SEQUENCE [LARGE SCALE GENOMIC DNA]</scope>
    <source>
        <strain evidence="18">CCM 7469</strain>
    </source>
</reference>
<dbReference type="PANTHER" id="PTHR34265:SF1">
    <property type="entry name" value="TYPE III PANTOTHENATE KINASE"/>
    <property type="match status" value="1"/>
</dbReference>
<dbReference type="HAMAP" id="MF_01274">
    <property type="entry name" value="Pantothen_kinase_3"/>
    <property type="match status" value="1"/>
</dbReference>
<evidence type="ECO:0000256" key="14">
    <source>
        <dbReference type="ARBA" id="ARBA00038036"/>
    </source>
</evidence>
<keyword evidence="7 16" id="KW-0963">Cytoplasm</keyword>
<keyword evidence="11 16" id="KW-0067">ATP-binding</keyword>
<feature type="binding site" evidence="16">
    <location>
        <position position="122"/>
    </location>
    <ligand>
        <name>K(+)</name>
        <dbReference type="ChEBI" id="CHEBI:29103"/>
    </ligand>
</feature>
<gene>
    <name evidence="16" type="primary">coaX</name>
    <name evidence="17" type="ORF">SAMN05216272_1256</name>
</gene>
<dbReference type="CDD" id="cd24015">
    <property type="entry name" value="ASKHA_NBD_PanK-III"/>
    <property type="match status" value="1"/>
</dbReference>
<keyword evidence="13 16" id="KW-0173">Coenzyme A biosynthesis</keyword>
<evidence type="ECO:0000313" key="17">
    <source>
        <dbReference type="EMBL" id="SDI77875.1"/>
    </source>
</evidence>
<keyword evidence="18" id="KW-1185">Reference proteome</keyword>
<dbReference type="Pfam" id="PF03309">
    <property type="entry name" value="Pan_kinase"/>
    <property type="match status" value="1"/>
</dbReference>
<evidence type="ECO:0000256" key="12">
    <source>
        <dbReference type="ARBA" id="ARBA00022958"/>
    </source>
</evidence>
<name>A0A1G8NCL7_9PSED</name>
<evidence type="ECO:0000256" key="2">
    <source>
        <dbReference type="ARBA" id="ARBA00001958"/>
    </source>
</evidence>
<dbReference type="RefSeq" id="WP_090268547.1">
    <property type="nucleotide sequence ID" value="NZ_FNDS01000025.1"/>
</dbReference>
<evidence type="ECO:0000256" key="16">
    <source>
        <dbReference type="HAMAP-Rule" id="MF_01274"/>
    </source>
</evidence>
<comment type="catalytic activity">
    <reaction evidence="1 16">
        <text>(R)-pantothenate + ATP = (R)-4'-phosphopantothenate + ADP + H(+)</text>
        <dbReference type="Rhea" id="RHEA:16373"/>
        <dbReference type="ChEBI" id="CHEBI:10986"/>
        <dbReference type="ChEBI" id="CHEBI:15378"/>
        <dbReference type="ChEBI" id="CHEBI:29032"/>
        <dbReference type="ChEBI" id="CHEBI:30616"/>
        <dbReference type="ChEBI" id="CHEBI:456216"/>
        <dbReference type="EC" id="2.7.1.33"/>
    </reaction>
</comment>
<feature type="binding site" evidence="16">
    <location>
        <position position="93"/>
    </location>
    <ligand>
        <name>substrate</name>
    </ligand>
</feature>
<dbReference type="NCBIfam" id="NF009859">
    <property type="entry name" value="PRK13322.1-4"/>
    <property type="match status" value="1"/>
</dbReference>
<comment type="subunit">
    <text evidence="5 16">Homodimer.</text>
</comment>
<evidence type="ECO:0000256" key="7">
    <source>
        <dbReference type="ARBA" id="ARBA00022490"/>
    </source>
</evidence>
<evidence type="ECO:0000256" key="8">
    <source>
        <dbReference type="ARBA" id="ARBA00022679"/>
    </source>
</evidence>
<dbReference type="AlphaFoldDB" id="A0A1G8NCL7"/>
<evidence type="ECO:0000313" key="18">
    <source>
        <dbReference type="Proteomes" id="UP000199636"/>
    </source>
</evidence>
<feature type="binding site" evidence="16">
    <location>
        <position position="181"/>
    </location>
    <ligand>
        <name>substrate</name>
    </ligand>
</feature>
<accession>A0A1G8NCL7</accession>
<evidence type="ECO:0000256" key="6">
    <source>
        <dbReference type="ARBA" id="ARBA00012102"/>
    </source>
</evidence>
<dbReference type="Gene3D" id="3.30.420.40">
    <property type="match status" value="2"/>
</dbReference>
<dbReference type="GO" id="GO:0005524">
    <property type="term" value="F:ATP binding"/>
    <property type="evidence" value="ECO:0007669"/>
    <property type="project" value="UniProtKB-UniRule"/>
</dbReference>
<keyword evidence="9 16" id="KW-0547">Nucleotide-binding</keyword>
<dbReference type="InterPro" id="IPR004619">
    <property type="entry name" value="Type_III_PanK"/>
</dbReference>
<organism evidence="17 18">
    <name type="scientific">Pseudomonas panipatensis</name>
    <dbReference type="NCBI Taxonomy" id="428992"/>
    <lineage>
        <taxon>Bacteria</taxon>
        <taxon>Pseudomonadati</taxon>
        <taxon>Pseudomonadota</taxon>
        <taxon>Gammaproteobacteria</taxon>
        <taxon>Pseudomonadales</taxon>
        <taxon>Pseudomonadaceae</taxon>
        <taxon>Pseudomonas</taxon>
    </lineage>
</organism>
<feature type="binding site" evidence="16">
    <location>
        <begin position="6"/>
        <end position="13"/>
    </location>
    <ligand>
        <name>ATP</name>
        <dbReference type="ChEBI" id="CHEBI:30616"/>
    </ligand>
</feature>
<keyword evidence="16" id="KW-0479">Metal-binding</keyword>
<evidence type="ECO:0000256" key="3">
    <source>
        <dbReference type="ARBA" id="ARBA00004496"/>
    </source>
</evidence>
<dbReference type="NCBIfam" id="TIGR00671">
    <property type="entry name" value="baf"/>
    <property type="match status" value="1"/>
</dbReference>
<comment type="pathway">
    <text evidence="4 16">Cofactor biosynthesis; coenzyme A biosynthesis; CoA from (R)-pantothenate: step 1/5.</text>
</comment>
<evidence type="ECO:0000256" key="9">
    <source>
        <dbReference type="ARBA" id="ARBA00022741"/>
    </source>
</evidence>
<evidence type="ECO:0000256" key="1">
    <source>
        <dbReference type="ARBA" id="ARBA00001206"/>
    </source>
</evidence>
<dbReference type="OrthoDB" id="9781305at2"/>
<protein>
    <recommendedName>
        <fullName evidence="15 16">Type III pantothenate kinase</fullName>
        <ecNumber evidence="6 16">2.7.1.33</ecNumber>
    </recommendedName>
    <alternativeName>
        <fullName evidence="16">PanK-III</fullName>
    </alternativeName>
    <alternativeName>
        <fullName evidence="16">Pantothenic acid kinase</fullName>
    </alternativeName>
</protein>
<evidence type="ECO:0000256" key="13">
    <source>
        <dbReference type="ARBA" id="ARBA00022993"/>
    </source>
</evidence>